<dbReference type="InterPro" id="IPR043906">
    <property type="entry name" value="Gfo/Idh/MocA_OxRdtase_bact_C"/>
</dbReference>
<dbReference type="SUPFAM" id="SSF55347">
    <property type="entry name" value="Glyceraldehyde-3-phosphate dehydrogenase-like, C-terminal domain"/>
    <property type="match status" value="1"/>
</dbReference>
<dbReference type="AlphaFoldDB" id="A0A6L9EC45"/>
<reference evidence="4 5" key="1">
    <citation type="submission" date="2020-01" db="EMBL/GenBank/DDBJ databases">
        <title>Bacteria diversity of Porities sp.</title>
        <authorList>
            <person name="Wang G."/>
        </authorList>
    </citation>
    <scope>NUCLEOTIDE SEQUENCE [LARGE SCALE GENOMIC DNA]</scope>
    <source>
        <strain evidence="4 5">R33</strain>
    </source>
</reference>
<sequence>MKEQLTTTENPSQNPKNPLSRRGFMLKTTLALGAVTIVPRHVLGMGFVAPSDKINLGFIGLGRQSEGLARRFINETSAQIIAGSDVWSTKNKWFRKQVQKQYAEKYGKGSYEGVTTYAQYKELLERKDIDAVVVATPDHWHAIQSIDAMKAGKHLFCEKPLSHRVSEGIAMVKTAAETGAVVQTGSMQRSWENFRKASELVRNGYLGEIQKVLVNVGDPARDYDLLPEKLPKKVDWNLWCGPAPMLAYNHRLAPSKNKVKFWPDWRKFKETGGGILCDWGAHMFDIAQWALGMDRTGPVKYLPPENPAAVRGLRMYYENGIEMVHQDFDRGWGVRFIGSEGSLDISRNYLETNPASILSVQLKDSDTHLYDAKGNHYQDWLDAIKNKTKPICDVQTGHRSATICNLANIAYQLGRELNWDPVAEKFKEDAEANALLSRKNRDYS</sequence>
<accession>A0A6L9EC45</accession>
<dbReference type="Proteomes" id="UP000475249">
    <property type="component" value="Unassembled WGS sequence"/>
</dbReference>
<proteinExistence type="predicted"/>
<dbReference type="Pfam" id="PF19051">
    <property type="entry name" value="GFO_IDH_MocA_C2"/>
    <property type="match status" value="1"/>
</dbReference>
<dbReference type="Gene3D" id="3.40.50.720">
    <property type="entry name" value="NAD(P)-binding Rossmann-like Domain"/>
    <property type="match status" value="1"/>
</dbReference>
<dbReference type="RefSeq" id="WP_161435343.1">
    <property type="nucleotide sequence ID" value="NZ_WXYO01000004.1"/>
</dbReference>
<dbReference type="InterPro" id="IPR000683">
    <property type="entry name" value="Gfo/Idh/MocA-like_OxRdtase_N"/>
</dbReference>
<dbReference type="GO" id="GO:0000166">
    <property type="term" value="F:nucleotide binding"/>
    <property type="evidence" value="ECO:0007669"/>
    <property type="project" value="InterPro"/>
</dbReference>
<keyword evidence="5" id="KW-1185">Reference proteome</keyword>
<dbReference type="Pfam" id="PF01408">
    <property type="entry name" value="GFO_IDH_MocA"/>
    <property type="match status" value="1"/>
</dbReference>
<protein>
    <submittedName>
        <fullName evidence="4">Gfo/Idh/MocA family oxidoreductase</fullName>
    </submittedName>
</protein>
<dbReference type="EMBL" id="WXYO01000004">
    <property type="protein sequence ID" value="NAS12305.1"/>
    <property type="molecule type" value="Genomic_DNA"/>
</dbReference>
<dbReference type="InterPro" id="IPR050463">
    <property type="entry name" value="Gfo/Idh/MocA_oxidrdct_glycsds"/>
</dbReference>
<gene>
    <name evidence="4" type="ORF">GTQ38_09860</name>
</gene>
<name>A0A6L9EC45_9FLAO</name>
<comment type="caution">
    <text evidence="4">The sequence shown here is derived from an EMBL/GenBank/DDBJ whole genome shotgun (WGS) entry which is preliminary data.</text>
</comment>
<evidence type="ECO:0000313" key="5">
    <source>
        <dbReference type="Proteomes" id="UP000475249"/>
    </source>
</evidence>
<evidence type="ECO:0000256" key="1">
    <source>
        <dbReference type="SAM" id="MobiDB-lite"/>
    </source>
</evidence>
<feature type="compositionally biased region" description="Polar residues" evidence="1">
    <location>
        <begin position="1"/>
        <end position="17"/>
    </location>
</feature>
<feature type="domain" description="Gfo/Idh/MocA-like oxidoreductase N-terminal" evidence="2">
    <location>
        <begin position="54"/>
        <end position="185"/>
    </location>
</feature>
<evidence type="ECO:0000259" key="2">
    <source>
        <dbReference type="Pfam" id="PF01408"/>
    </source>
</evidence>
<feature type="region of interest" description="Disordered" evidence="1">
    <location>
        <begin position="1"/>
        <end position="20"/>
    </location>
</feature>
<evidence type="ECO:0000259" key="3">
    <source>
        <dbReference type="Pfam" id="PF19051"/>
    </source>
</evidence>
<feature type="domain" description="Gfo/Idh/MocA-like oxidoreductase bacterial type C-terminal" evidence="3">
    <location>
        <begin position="224"/>
        <end position="441"/>
    </location>
</feature>
<dbReference type="Gene3D" id="3.30.360.10">
    <property type="entry name" value="Dihydrodipicolinate Reductase, domain 2"/>
    <property type="match status" value="1"/>
</dbReference>
<dbReference type="PANTHER" id="PTHR43818">
    <property type="entry name" value="BCDNA.GH03377"/>
    <property type="match status" value="1"/>
</dbReference>
<dbReference type="InterPro" id="IPR036291">
    <property type="entry name" value="NAD(P)-bd_dom_sf"/>
</dbReference>
<organism evidence="4 5">
    <name type="scientific">Poritiphilus flavus</name>
    <dbReference type="NCBI Taxonomy" id="2697053"/>
    <lineage>
        <taxon>Bacteria</taxon>
        <taxon>Pseudomonadati</taxon>
        <taxon>Bacteroidota</taxon>
        <taxon>Flavobacteriia</taxon>
        <taxon>Flavobacteriales</taxon>
        <taxon>Flavobacteriaceae</taxon>
        <taxon>Poritiphilus</taxon>
    </lineage>
</organism>
<dbReference type="SUPFAM" id="SSF51735">
    <property type="entry name" value="NAD(P)-binding Rossmann-fold domains"/>
    <property type="match status" value="1"/>
</dbReference>
<dbReference type="PANTHER" id="PTHR43818:SF5">
    <property type="entry name" value="OXIDOREDUCTASE FAMILY PROTEIN"/>
    <property type="match status" value="1"/>
</dbReference>
<evidence type="ECO:0000313" key="4">
    <source>
        <dbReference type="EMBL" id="NAS12305.1"/>
    </source>
</evidence>